<protein>
    <submittedName>
        <fullName evidence="3">Uncharacterized protein</fullName>
    </submittedName>
</protein>
<dbReference type="EMBL" id="HBGK01021114">
    <property type="protein sequence ID" value="CAD9281826.1"/>
    <property type="molecule type" value="Transcribed_RNA"/>
</dbReference>
<evidence type="ECO:0000313" key="3">
    <source>
        <dbReference type="EMBL" id="CAD9281826.1"/>
    </source>
</evidence>
<sequence length="120" mass="12821">MDAKRTERRNGLAAMMLIYQGCWANATSFAFAMKKCDFLCATLACLCAVVIADAVRQPVSSLSLSSSVSIISAAVSRFVEVSFLSSFMCMLVVAAAVGVYIIILGAAARGIVREKGITRW</sequence>
<organism evidence="3">
    <name type="scientific">Grammatophora oceanica</name>
    <dbReference type="NCBI Taxonomy" id="210454"/>
    <lineage>
        <taxon>Eukaryota</taxon>
        <taxon>Sar</taxon>
        <taxon>Stramenopiles</taxon>
        <taxon>Ochrophyta</taxon>
        <taxon>Bacillariophyta</taxon>
        <taxon>Fragilariophyceae</taxon>
        <taxon>Fragilariophycidae</taxon>
        <taxon>Rhabdonematales</taxon>
        <taxon>Grammatophoraceae</taxon>
        <taxon>Grammatophora</taxon>
    </lineage>
</organism>
<evidence type="ECO:0000256" key="1">
    <source>
        <dbReference type="SAM" id="Phobius"/>
    </source>
</evidence>
<proteinExistence type="predicted"/>
<evidence type="ECO:0000313" key="2">
    <source>
        <dbReference type="EMBL" id="CAD9281771.1"/>
    </source>
</evidence>
<dbReference type="AlphaFoldDB" id="A0A6U5KDA1"/>
<keyword evidence="1" id="KW-0472">Membrane</keyword>
<keyword evidence="1" id="KW-0812">Transmembrane</keyword>
<accession>A0A6U5KDA1</accession>
<keyword evidence="1" id="KW-1133">Transmembrane helix</keyword>
<name>A0A6U5KDA1_9STRA</name>
<reference evidence="3" key="1">
    <citation type="submission" date="2021-01" db="EMBL/GenBank/DDBJ databases">
        <authorList>
            <person name="Corre E."/>
            <person name="Pelletier E."/>
            <person name="Niang G."/>
            <person name="Scheremetjew M."/>
            <person name="Finn R."/>
            <person name="Kale V."/>
            <person name="Holt S."/>
            <person name="Cochrane G."/>
            <person name="Meng A."/>
            <person name="Brown T."/>
            <person name="Cohen L."/>
        </authorList>
    </citation>
    <scope>NUCLEOTIDE SEQUENCE</scope>
    <source>
        <strain evidence="3">CCMP 410</strain>
    </source>
</reference>
<feature type="transmembrane region" description="Helical" evidence="1">
    <location>
        <begin position="38"/>
        <end position="55"/>
    </location>
</feature>
<gene>
    <name evidence="2" type="ORF">GOCE00092_LOCUS10682</name>
    <name evidence="3" type="ORF">GOCE00092_LOCUS10737</name>
</gene>
<dbReference type="EMBL" id="HBGK01021002">
    <property type="protein sequence ID" value="CAD9281771.1"/>
    <property type="molecule type" value="Transcribed_RNA"/>
</dbReference>
<feature type="transmembrane region" description="Helical" evidence="1">
    <location>
        <begin position="85"/>
        <end position="112"/>
    </location>
</feature>